<evidence type="ECO:0000256" key="1">
    <source>
        <dbReference type="SAM" id="MobiDB-lite"/>
    </source>
</evidence>
<gene>
    <name evidence="2" type="ORF">PIB30_074135</name>
</gene>
<feature type="region of interest" description="Disordered" evidence="1">
    <location>
        <begin position="24"/>
        <end position="49"/>
    </location>
</feature>
<evidence type="ECO:0000313" key="3">
    <source>
        <dbReference type="Proteomes" id="UP001341840"/>
    </source>
</evidence>
<proteinExistence type="predicted"/>
<evidence type="ECO:0000313" key="2">
    <source>
        <dbReference type="EMBL" id="MED6199245.1"/>
    </source>
</evidence>
<organism evidence="2 3">
    <name type="scientific">Stylosanthes scabra</name>
    <dbReference type="NCBI Taxonomy" id="79078"/>
    <lineage>
        <taxon>Eukaryota</taxon>
        <taxon>Viridiplantae</taxon>
        <taxon>Streptophyta</taxon>
        <taxon>Embryophyta</taxon>
        <taxon>Tracheophyta</taxon>
        <taxon>Spermatophyta</taxon>
        <taxon>Magnoliopsida</taxon>
        <taxon>eudicotyledons</taxon>
        <taxon>Gunneridae</taxon>
        <taxon>Pentapetalae</taxon>
        <taxon>rosids</taxon>
        <taxon>fabids</taxon>
        <taxon>Fabales</taxon>
        <taxon>Fabaceae</taxon>
        <taxon>Papilionoideae</taxon>
        <taxon>50 kb inversion clade</taxon>
        <taxon>dalbergioids sensu lato</taxon>
        <taxon>Dalbergieae</taxon>
        <taxon>Pterocarpus clade</taxon>
        <taxon>Stylosanthes</taxon>
    </lineage>
</organism>
<accession>A0ABU6XMH1</accession>
<feature type="region of interest" description="Disordered" evidence="1">
    <location>
        <begin position="80"/>
        <end position="119"/>
    </location>
</feature>
<name>A0ABU6XMH1_9FABA</name>
<reference evidence="2 3" key="1">
    <citation type="journal article" date="2023" name="Plants (Basel)">
        <title>Bridging the Gap: Combining Genomics and Transcriptomics Approaches to Understand Stylosanthes scabra, an Orphan Legume from the Brazilian Caatinga.</title>
        <authorList>
            <person name="Ferreira-Neto J.R.C."/>
            <person name="da Silva M.D."/>
            <person name="Binneck E."/>
            <person name="de Melo N.F."/>
            <person name="da Silva R.H."/>
            <person name="de Melo A.L.T.M."/>
            <person name="Pandolfi V."/>
            <person name="Bustamante F.O."/>
            <person name="Brasileiro-Vidal A.C."/>
            <person name="Benko-Iseppon A.M."/>
        </authorList>
    </citation>
    <scope>NUCLEOTIDE SEQUENCE [LARGE SCALE GENOMIC DNA]</scope>
    <source>
        <tissue evidence="2">Leaves</tissue>
    </source>
</reference>
<keyword evidence="3" id="KW-1185">Reference proteome</keyword>
<comment type="caution">
    <text evidence="2">The sequence shown here is derived from an EMBL/GenBank/DDBJ whole genome shotgun (WGS) entry which is preliminary data.</text>
</comment>
<dbReference type="Proteomes" id="UP001341840">
    <property type="component" value="Unassembled WGS sequence"/>
</dbReference>
<sequence>METSLEYACSSPCHQLHLETPNRFTPYQMQPTGEFKPQPFAQDLRYPNPSLPKLDHEQLGLFCTNVFALWKTRNEALFDNKQRPPSKTMEITSKIPEEVMSTRTIKERDANTPPNPLGS</sequence>
<dbReference type="EMBL" id="JASCZI010212363">
    <property type="protein sequence ID" value="MED6199245.1"/>
    <property type="molecule type" value="Genomic_DNA"/>
</dbReference>
<protein>
    <submittedName>
        <fullName evidence="2">Uncharacterized protein</fullName>
    </submittedName>
</protein>